<gene>
    <name evidence="1" type="ORF">Goshw_005132</name>
</gene>
<dbReference type="AlphaFoldDB" id="A0A7J9N4L7"/>
<organism evidence="1 2">
    <name type="scientific">Gossypium schwendimanii</name>
    <name type="common">Cotton</name>
    <dbReference type="NCBI Taxonomy" id="34291"/>
    <lineage>
        <taxon>Eukaryota</taxon>
        <taxon>Viridiplantae</taxon>
        <taxon>Streptophyta</taxon>
        <taxon>Embryophyta</taxon>
        <taxon>Tracheophyta</taxon>
        <taxon>Spermatophyta</taxon>
        <taxon>Magnoliopsida</taxon>
        <taxon>eudicotyledons</taxon>
        <taxon>Gunneridae</taxon>
        <taxon>Pentapetalae</taxon>
        <taxon>rosids</taxon>
        <taxon>malvids</taxon>
        <taxon>Malvales</taxon>
        <taxon>Malvaceae</taxon>
        <taxon>Malvoideae</taxon>
        <taxon>Gossypium</taxon>
    </lineage>
</organism>
<sequence length="83" mass="9600">MEEIDTVNLQANHVKRWRFRDRSGTIPAGPIVLRVTEDEKQWVHARLTLYAKQDGENFNRVRGRQCSSSSSFSVALLKRCLLL</sequence>
<accession>A0A7J9N4L7</accession>
<dbReference type="OrthoDB" id="929394at2759"/>
<dbReference type="Proteomes" id="UP000593576">
    <property type="component" value="Unassembled WGS sequence"/>
</dbReference>
<keyword evidence="2" id="KW-1185">Reference proteome</keyword>
<dbReference type="EMBL" id="JABFAF010270432">
    <property type="protein sequence ID" value="MBA0878057.1"/>
    <property type="molecule type" value="Genomic_DNA"/>
</dbReference>
<evidence type="ECO:0000313" key="1">
    <source>
        <dbReference type="EMBL" id="MBA0878057.1"/>
    </source>
</evidence>
<comment type="caution">
    <text evidence="1">The sequence shown here is derived from an EMBL/GenBank/DDBJ whole genome shotgun (WGS) entry which is preliminary data.</text>
</comment>
<reference evidence="1 2" key="1">
    <citation type="journal article" date="2019" name="Genome Biol. Evol.">
        <title>Insights into the evolution of the New World diploid cottons (Gossypium, subgenus Houzingenia) based on genome sequencing.</title>
        <authorList>
            <person name="Grover C.E."/>
            <person name="Arick M.A. 2nd"/>
            <person name="Thrash A."/>
            <person name="Conover J.L."/>
            <person name="Sanders W.S."/>
            <person name="Peterson D.G."/>
            <person name="Frelichowski J.E."/>
            <person name="Scheffler J.A."/>
            <person name="Scheffler B.E."/>
            <person name="Wendel J.F."/>
        </authorList>
    </citation>
    <scope>NUCLEOTIDE SEQUENCE [LARGE SCALE GENOMIC DNA]</scope>
    <source>
        <strain evidence="1">1</strain>
        <tissue evidence="1">Leaf</tissue>
    </source>
</reference>
<name>A0A7J9N4L7_GOSSC</name>
<protein>
    <submittedName>
        <fullName evidence="1">Uncharacterized protein</fullName>
    </submittedName>
</protein>
<evidence type="ECO:0000313" key="2">
    <source>
        <dbReference type="Proteomes" id="UP000593576"/>
    </source>
</evidence>
<proteinExistence type="predicted"/>